<feature type="region of interest" description="Disordered" evidence="1">
    <location>
        <begin position="243"/>
        <end position="264"/>
    </location>
</feature>
<evidence type="ECO:0000313" key="2">
    <source>
        <dbReference type="EMBL" id="RAV34847.1"/>
    </source>
</evidence>
<dbReference type="RefSeq" id="WP_112768675.1">
    <property type="nucleotide sequence ID" value="NZ_CP063191.1"/>
</dbReference>
<dbReference type="OrthoDB" id="4422408at2"/>
<name>A0A364VDX7_9CORY</name>
<organism evidence="2 3">
    <name type="scientific">Corynebacterium heidelbergense</name>
    <dbReference type="NCBI Taxonomy" id="2055947"/>
    <lineage>
        <taxon>Bacteria</taxon>
        <taxon>Bacillati</taxon>
        <taxon>Actinomycetota</taxon>
        <taxon>Actinomycetes</taxon>
        <taxon>Mycobacteriales</taxon>
        <taxon>Corynebacteriaceae</taxon>
        <taxon>Corynebacterium</taxon>
    </lineage>
</organism>
<protein>
    <recommendedName>
        <fullName evidence="4">EcsC family protein</fullName>
    </recommendedName>
</protein>
<accession>A0A364VDX7</accession>
<evidence type="ECO:0000256" key="1">
    <source>
        <dbReference type="SAM" id="MobiDB-lite"/>
    </source>
</evidence>
<dbReference type="Proteomes" id="UP000251047">
    <property type="component" value="Unassembled WGS sequence"/>
</dbReference>
<dbReference type="AlphaFoldDB" id="A0A364VDX7"/>
<reference evidence="2 3" key="1">
    <citation type="journal article" date="2018" name="Syst. Appl. Microbiol.">
        <title>Corynebacterium heidelbergense sp. nov., isolated from the preen glands of Egyptian geese (Alopochen aegyptiacus).</title>
        <authorList>
            <person name="Braun M.S."/>
            <person name="Wang E."/>
            <person name="Zimmermann S."/>
            <person name="Wink M."/>
        </authorList>
    </citation>
    <scope>NUCLEOTIDE SEQUENCE [LARGE SCALE GENOMIC DNA]</scope>
    <source>
        <strain evidence="2 3">DSM 104638</strain>
    </source>
</reference>
<proteinExistence type="predicted"/>
<evidence type="ECO:0000313" key="3">
    <source>
        <dbReference type="Proteomes" id="UP000251047"/>
    </source>
</evidence>
<comment type="caution">
    <text evidence="2">The sequence shown here is derived from an EMBL/GenBank/DDBJ whole genome shotgun (WGS) entry which is preliminary data.</text>
</comment>
<sequence>MFGLFGKKNRATAAQQDQNSIDLDGDNRYADGMLSRRFFAAVDRAVRAQDSSIDKYVAGLRKKNPSATNAELQAKLDKHFRNLATASGAGNGGIAALPGLGTAVSLVTISGEGILIVEVCALYALASAKLRNIDTTQEEVRRALVLLAVAGGSGNDVLRAVAEQNGIKSIVGLRSLKNLPKGELIKVNSALGKLAMRTLRRRFGGAMFKKLMPFGIGAVLGAKANRKIADRMIGQVQQTLGPVDASAGSSEATNGTDYAAGSEQ</sequence>
<evidence type="ECO:0008006" key="4">
    <source>
        <dbReference type="Google" id="ProtNLM"/>
    </source>
</evidence>
<gene>
    <name evidence="2" type="ORF">CWC39_01065</name>
</gene>
<feature type="compositionally biased region" description="Polar residues" evidence="1">
    <location>
        <begin position="247"/>
        <end position="256"/>
    </location>
</feature>
<dbReference type="EMBL" id="PHQP01000004">
    <property type="protein sequence ID" value="RAV34847.1"/>
    <property type="molecule type" value="Genomic_DNA"/>
</dbReference>